<evidence type="ECO:0000256" key="1">
    <source>
        <dbReference type="SAM" id="Phobius"/>
    </source>
</evidence>
<dbReference type="Proteomes" id="UP000295361">
    <property type="component" value="Unassembled WGS sequence"/>
</dbReference>
<evidence type="ECO:0000313" key="2">
    <source>
        <dbReference type="EMBL" id="TDP62505.1"/>
    </source>
</evidence>
<dbReference type="InParanoid" id="A0A4R6QIG8"/>
<protein>
    <submittedName>
        <fullName evidence="2">Uncharacterized protein</fullName>
    </submittedName>
</protein>
<dbReference type="EMBL" id="SNXS01000007">
    <property type="protein sequence ID" value="TDP62505.1"/>
    <property type="molecule type" value="Genomic_DNA"/>
</dbReference>
<evidence type="ECO:0000313" key="3">
    <source>
        <dbReference type="Proteomes" id="UP000295361"/>
    </source>
</evidence>
<feature type="transmembrane region" description="Helical" evidence="1">
    <location>
        <begin position="104"/>
        <end position="121"/>
    </location>
</feature>
<sequence>MKSLLKFIFGAAIVMGLLTLAFGLLVTVNLFTMPDMNVTINGWDLPVTELHPGHLLMGAMGIAIAAVVIVVVVPLSLILGLALPLLMLALGLGLGVLALVGVGALALSPVLILLLPLIWLARRNRVKR</sequence>
<accession>A0A4R6QIG8</accession>
<dbReference type="RefSeq" id="WP_133702972.1">
    <property type="nucleotide sequence ID" value="NZ_SNXS01000007.1"/>
</dbReference>
<keyword evidence="1" id="KW-0472">Membrane</keyword>
<name>A0A4R6QIG8_9BURK</name>
<organism evidence="2 3">
    <name type="scientific">Roseateles toxinivorans</name>
    <dbReference type="NCBI Taxonomy" id="270368"/>
    <lineage>
        <taxon>Bacteria</taxon>
        <taxon>Pseudomonadati</taxon>
        <taxon>Pseudomonadota</taxon>
        <taxon>Betaproteobacteria</taxon>
        <taxon>Burkholderiales</taxon>
        <taxon>Sphaerotilaceae</taxon>
        <taxon>Roseateles</taxon>
    </lineage>
</organism>
<dbReference type="AlphaFoldDB" id="A0A4R6QIG8"/>
<keyword evidence="1" id="KW-1133">Transmembrane helix</keyword>
<feature type="transmembrane region" description="Helical" evidence="1">
    <location>
        <begin position="53"/>
        <end position="73"/>
    </location>
</feature>
<reference evidence="2 3" key="1">
    <citation type="submission" date="2019-03" db="EMBL/GenBank/DDBJ databases">
        <title>Genomic Encyclopedia of Type Strains, Phase IV (KMG-IV): sequencing the most valuable type-strain genomes for metagenomic binning, comparative biology and taxonomic classification.</title>
        <authorList>
            <person name="Goeker M."/>
        </authorList>
    </citation>
    <scope>NUCLEOTIDE SEQUENCE [LARGE SCALE GENOMIC DNA]</scope>
    <source>
        <strain evidence="2 3">DSM 16998</strain>
    </source>
</reference>
<comment type="caution">
    <text evidence="2">The sequence shown here is derived from an EMBL/GenBank/DDBJ whole genome shotgun (WGS) entry which is preliminary data.</text>
</comment>
<proteinExistence type="predicted"/>
<feature type="transmembrane region" description="Helical" evidence="1">
    <location>
        <begin position="78"/>
        <end position="98"/>
    </location>
</feature>
<gene>
    <name evidence="2" type="ORF">DES47_10783</name>
</gene>
<keyword evidence="3" id="KW-1185">Reference proteome</keyword>
<keyword evidence="1" id="KW-0812">Transmembrane</keyword>
<feature type="transmembrane region" description="Helical" evidence="1">
    <location>
        <begin position="7"/>
        <end position="33"/>
    </location>
</feature>